<protein>
    <submittedName>
        <fullName evidence="1">Uncharacterized protein</fullName>
    </submittedName>
</protein>
<reference evidence="1" key="1">
    <citation type="submission" date="2019-11" db="EMBL/GenBank/DDBJ databases">
        <title>Nori genome reveals adaptations in red seaweeds to the harsh intertidal environment.</title>
        <authorList>
            <person name="Wang D."/>
            <person name="Mao Y."/>
        </authorList>
    </citation>
    <scope>NUCLEOTIDE SEQUENCE</scope>
    <source>
        <tissue evidence="1">Gametophyte</tissue>
    </source>
</reference>
<sequence length="227" mass="23968">MTCWSMAFSTAIPLTRGALAVRSMPLWMGTVGGAGLVRLAAGGSLCYFCVLVLCFFTCTACVSVAHPFSACSAIPSTRVVPCFRPCSFVYGCTRSPFRPKQRHAALVTPRSAARSRAAAPARVVIRAINIQPPSPPPTGGEGGDTVVSTVERKIKEAVNPTALIVTPSYGDPNGSHVTIKVVSEMFEGLNVVKRHKLVYGAIWEELSGPIHAVDQLVTQTPAEAGGK</sequence>
<comment type="caution">
    <text evidence="1">The sequence shown here is derived from an EMBL/GenBank/DDBJ whole genome shotgun (WGS) entry which is preliminary data.</text>
</comment>
<dbReference type="Proteomes" id="UP000798662">
    <property type="component" value="Chromosome 3"/>
</dbReference>
<organism evidence="1 2">
    <name type="scientific">Pyropia yezoensis</name>
    <name type="common">Susabi-nori</name>
    <name type="synonym">Porphyra yezoensis</name>
    <dbReference type="NCBI Taxonomy" id="2788"/>
    <lineage>
        <taxon>Eukaryota</taxon>
        <taxon>Rhodophyta</taxon>
        <taxon>Bangiophyceae</taxon>
        <taxon>Bangiales</taxon>
        <taxon>Bangiaceae</taxon>
        <taxon>Pyropia</taxon>
    </lineage>
</organism>
<dbReference type="EMBL" id="CM020620">
    <property type="protein sequence ID" value="KAK1869443.1"/>
    <property type="molecule type" value="Genomic_DNA"/>
</dbReference>
<proteinExistence type="predicted"/>
<evidence type="ECO:0000313" key="1">
    <source>
        <dbReference type="EMBL" id="KAK1869443.1"/>
    </source>
</evidence>
<gene>
    <name evidence="1" type="ORF">I4F81_011919</name>
</gene>
<evidence type="ECO:0000313" key="2">
    <source>
        <dbReference type="Proteomes" id="UP000798662"/>
    </source>
</evidence>
<keyword evidence="2" id="KW-1185">Reference proteome</keyword>
<accession>A0ACC3CHV2</accession>
<name>A0ACC3CHV2_PYRYE</name>